<evidence type="ECO:0000259" key="3">
    <source>
        <dbReference type="Pfam" id="PF00857"/>
    </source>
</evidence>
<organism evidence="4 5">
    <name type="scientific">Bacillus salipaludis</name>
    <dbReference type="NCBI Taxonomy" id="2547811"/>
    <lineage>
        <taxon>Bacteria</taxon>
        <taxon>Bacillati</taxon>
        <taxon>Bacillota</taxon>
        <taxon>Bacilli</taxon>
        <taxon>Bacillales</taxon>
        <taxon>Bacillaceae</taxon>
        <taxon>Bacillus</taxon>
    </lineage>
</organism>
<dbReference type="Proteomes" id="UP001623041">
    <property type="component" value="Unassembled WGS sequence"/>
</dbReference>
<reference evidence="4 5" key="1">
    <citation type="submission" date="2024-11" db="EMBL/GenBank/DDBJ databases">
        <authorList>
            <person name="Lucas J.A."/>
        </authorList>
    </citation>
    <scope>NUCLEOTIDE SEQUENCE [LARGE SCALE GENOMIC DNA]</scope>
    <source>
        <strain evidence="4 5">Z 5.4</strain>
    </source>
</reference>
<protein>
    <submittedName>
        <fullName evidence="4">Isochorismatase family protein</fullName>
    </submittedName>
</protein>
<feature type="domain" description="Isochorismatase-like" evidence="3">
    <location>
        <begin position="34"/>
        <end position="222"/>
    </location>
</feature>
<dbReference type="PANTHER" id="PTHR43540">
    <property type="entry name" value="PEROXYUREIDOACRYLATE/UREIDOACRYLATE AMIDOHYDROLASE-RELATED"/>
    <property type="match status" value="1"/>
</dbReference>
<evidence type="ECO:0000313" key="4">
    <source>
        <dbReference type="EMBL" id="MFK9090760.1"/>
    </source>
</evidence>
<dbReference type="RefSeq" id="WP_406579454.1">
    <property type="nucleotide sequence ID" value="NZ_JBJHQH010000003.1"/>
</dbReference>
<name>A0ABW8RBD7_9BACI</name>
<sequence length="234" mass="26138">MRKRIWEQYLDERDQKVYTSAGLGKVYGLGKKPALVIIDVTYGFTGEESEDIEQSIKKYPTSCGEEAWKSIPRIQELLTVSRKVNIPIFYTIIEGHKHNSNEKTAIKGNVFGHPTLVEGGKGTEIVEQLKPIPGEIVISKKKPSAFFGTPFISYLVDQNIDTLIVTGTTTSGCVRASVVDAFSYNFNVVVPEECVFDRGITTHAMNLFDMQQKYADVISTNEVITTLKKKVQHA</sequence>
<keyword evidence="5" id="KW-1185">Reference proteome</keyword>
<dbReference type="InterPro" id="IPR000868">
    <property type="entry name" value="Isochorismatase-like_dom"/>
</dbReference>
<dbReference type="InterPro" id="IPR050272">
    <property type="entry name" value="Isochorismatase-like_hydrls"/>
</dbReference>
<dbReference type="SUPFAM" id="SSF52499">
    <property type="entry name" value="Isochorismatase-like hydrolases"/>
    <property type="match status" value="1"/>
</dbReference>
<evidence type="ECO:0000313" key="5">
    <source>
        <dbReference type="Proteomes" id="UP001623041"/>
    </source>
</evidence>
<proteinExistence type="inferred from homology"/>
<accession>A0ABW8RBD7</accession>
<dbReference type="Pfam" id="PF00857">
    <property type="entry name" value="Isochorismatase"/>
    <property type="match status" value="1"/>
</dbReference>
<gene>
    <name evidence="4" type="ORF">ACJEBI_04605</name>
</gene>
<keyword evidence="2" id="KW-0378">Hydrolase</keyword>
<evidence type="ECO:0000256" key="2">
    <source>
        <dbReference type="ARBA" id="ARBA00022801"/>
    </source>
</evidence>
<dbReference type="Gene3D" id="3.40.50.850">
    <property type="entry name" value="Isochorismatase-like"/>
    <property type="match status" value="1"/>
</dbReference>
<comment type="caution">
    <text evidence="4">The sequence shown here is derived from an EMBL/GenBank/DDBJ whole genome shotgun (WGS) entry which is preliminary data.</text>
</comment>
<evidence type="ECO:0000256" key="1">
    <source>
        <dbReference type="ARBA" id="ARBA00006336"/>
    </source>
</evidence>
<dbReference type="InterPro" id="IPR036380">
    <property type="entry name" value="Isochorismatase-like_sf"/>
</dbReference>
<dbReference type="PANTHER" id="PTHR43540:SF1">
    <property type="entry name" value="ISOCHORISMATASE HYDROLASE"/>
    <property type="match status" value="1"/>
</dbReference>
<dbReference type="EMBL" id="JBJHQH010000003">
    <property type="protein sequence ID" value="MFK9090760.1"/>
    <property type="molecule type" value="Genomic_DNA"/>
</dbReference>
<comment type="similarity">
    <text evidence="1">Belongs to the isochorismatase family.</text>
</comment>